<dbReference type="GO" id="GO:0005634">
    <property type="term" value="C:nucleus"/>
    <property type="evidence" value="ECO:0007669"/>
    <property type="project" value="InterPro"/>
</dbReference>
<organism evidence="3 4">
    <name type="scientific">Ridgeia piscesae</name>
    <name type="common">Tubeworm</name>
    <dbReference type="NCBI Taxonomy" id="27915"/>
    <lineage>
        <taxon>Eukaryota</taxon>
        <taxon>Metazoa</taxon>
        <taxon>Spiralia</taxon>
        <taxon>Lophotrochozoa</taxon>
        <taxon>Annelida</taxon>
        <taxon>Polychaeta</taxon>
        <taxon>Sedentaria</taxon>
        <taxon>Canalipalpata</taxon>
        <taxon>Sabellida</taxon>
        <taxon>Siboglinidae</taxon>
        <taxon>Ridgeia</taxon>
    </lineage>
</organism>
<accession>A0AAD9PG26</accession>
<dbReference type="InterPro" id="IPR008979">
    <property type="entry name" value="Galactose-bd-like_sf"/>
</dbReference>
<dbReference type="EMBL" id="JAODUO010000005">
    <property type="protein sequence ID" value="KAK2193888.1"/>
    <property type="molecule type" value="Genomic_DNA"/>
</dbReference>
<dbReference type="InterPro" id="IPR036420">
    <property type="entry name" value="BRCT_dom_sf"/>
</dbReference>
<feature type="domain" description="DNA-repair protein Xrcc1 N-terminal" evidence="2">
    <location>
        <begin position="48"/>
        <end position="112"/>
    </location>
</feature>
<comment type="caution">
    <text evidence="3">The sequence shown here is derived from an EMBL/GenBank/DDBJ whole genome shotgun (WGS) entry which is preliminary data.</text>
</comment>
<feature type="compositionally biased region" description="Basic and acidic residues" evidence="1">
    <location>
        <begin position="305"/>
        <end position="316"/>
    </location>
</feature>
<dbReference type="PANTHER" id="PTHR11370:SF5">
    <property type="entry name" value="DNA REPAIR PROTEIN XRCC1"/>
    <property type="match status" value="1"/>
</dbReference>
<evidence type="ECO:0000313" key="3">
    <source>
        <dbReference type="EMBL" id="KAK2193888.1"/>
    </source>
</evidence>
<evidence type="ECO:0000313" key="4">
    <source>
        <dbReference type="Proteomes" id="UP001209878"/>
    </source>
</evidence>
<feature type="region of interest" description="Disordered" evidence="1">
    <location>
        <begin position="305"/>
        <end position="381"/>
    </location>
</feature>
<dbReference type="PANTHER" id="PTHR11370">
    <property type="entry name" value="DNA-REPAIR PROTEIN XRCC1"/>
    <property type="match status" value="1"/>
</dbReference>
<sequence length="429" mass="47114">MPEIKLQHVVSVTGEDKNYPADNLLKSESFKKWKSASVGEKQVSVTLQVILVASSFMNPMESRNGQNLNRVRIFGTEKLSKVTLDPKWDRVKVVCTQPFNKTTQYGLAFIKFHSPPTEADKEAEAAEAGKKTFGAFSVRTSSDDSIQQGSLFARRGKDPVQTTPLTGAAAVRAASKLAEESRTERGSSHPSGVVSQRGDHAAGIVSKHADSERNSSKQPVKRSHSHGDERRGNADEKQSAQRQSHASGPCATGRSTYDTPPPSKKARSETPVVKKKKQPKVVPLDEVMGRVVFVLSGFQNPQRGQLRDKARLRWAPDTRASGTDNTNGRPSPVESVDSGDVTEDEMPSLKKADGEGKGDDSDPYAVSTDEENESSSGGELPELPDFFTGKHFFFYGALTPTERRTLLRYITAYNGQRLVPFQKYMVMPR</sequence>
<reference evidence="3" key="1">
    <citation type="journal article" date="2023" name="Mol. Biol. Evol.">
        <title>Third-Generation Sequencing Reveals the Adaptive Role of the Epigenome in Three Deep-Sea Polychaetes.</title>
        <authorList>
            <person name="Perez M."/>
            <person name="Aroh O."/>
            <person name="Sun Y."/>
            <person name="Lan Y."/>
            <person name="Juniper S.K."/>
            <person name="Young C.R."/>
            <person name="Angers B."/>
            <person name="Qian P.Y."/>
        </authorList>
    </citation>
    <scope>NUCLEOTIDE SEQUENCE</scope>
    <source>
        <strain evidence="3">R07B-5</strain>
    </source>
</reference>
<feature type="compositionally biased region" description="Basic and acidic residues" evidence="1">
    <location>
        <begin position="347"/>
        <end position="360"/>
    </location>
</feature>
<feature type="compositionally biased region" description="Basic and acidic residues" evidence="1">
    <location>
        <begin position="177"/>
        <end position="187"/>
    </location>
</feature>
<dbReference type="Gene3D" id="3.40.50.10190">
    <property type="entry name" value="BRCT domain"/>
    <property type="match status" value="1"/>
</dbReference>
<feature type="compositionally biased region" description="Polar residues" evidence="1">
    <location>
        <begin position="320"/>
        <end position="329"/>
    </location>
</feature>
<dbReference type="Pfam" id="PF01834">
    <property type="entry name" value="XRCC1_N"/>
    <property type="match status" value="1"/>
</dbReference>
<evidence type="ECO:0000259" key="2">
    <source>
        <dbReference type="Pfam" id="PF01834"/>
    </source>
</evidence>
<dbReference type="SUPFAM" id="SSF49785">
    <property type="entry name" value="Galactose-binding domain-like"/>
    <property type="match status" value="1"/>
</dbReference>
<dbReference type="GO" id="GO:0006284">
    <property type="term" value="P:base-excision repair"/>
    <property type="evidence" value="ECO:0007669"/>
    <property type="project" value="TreeGrafter"/>
</dbReference>
<feature type="compositionally biased region" description="Basic and acidic residues" evidence="1">
    <location>
        <begin position="225"/>
        <end position="239"/>
    </location>
</feature>
<dbReference type="InterPro" id="IPR002706">
    <property type="entry name" value="Xrcc1_N"/>
</dbReference>
<dbReference type="Proteomes" id="UP001209878">
    <property type="component" value="Unassembled WGS sequence"/>
</dbReference>
<evidence type="ECO:0000256" key="1">
    <source>
        <dbReference type="SAM" id="MobiDB-lite"/>
    </source>
</evidence>
<dbReference type="GO" id="GO:0000012">
    <property type="term" value="P:single strand break repair"/>
    <property type="evidence" value="ECO:0007669"/>
    <property type="project" value="InterPro"/>
</dbReference>
<proteinExistence type="predicted"/>
<protein>
    <recommendedName>
        <fullName evidence="2">DNA-repair protein Xrcc1 N-terminal domain-containing protein</fullName>
    </recommendedName>
</protein>
<gene>
    <name evidence="3" type="ORF">NP493_6g03019</name>
</gene>
<feature type="region of interest" description="Disordered" evidence="1">
    <location>
        <begin position="168"/>
        <end position="279"/>
    </location>
</feature>
<dbReference type="Gene3D" id="2.60.120.260">
    <property type="entry name" value="Galactose-binding domain-like"/>
    <property type="match status" value="2"/>
</dbReference>
<name>A0AAD9PG26_RIDPI</name>
<dbReference type="AlphaFoldDB" id="A0AAD9PG26"/>
<keyword evidence="4" id="KW-1185">Reference proteome</keyword>
<dbReference type="GO" id="GO:0003684">
    <property type="term" value="F:damaged DNA binding"/>
    <property type="evidence" value="ECO:0007669"/>
    <property type="project" value="InterPro"/>
</dbReference>